<feature type="transmembrane region" description="Helical" evidence="2">
    <location>
        <begin position="240"/>
        <end position="260"/>
    </location>
</feature>
<keyword evidence="2" id="KW-0472">Membrane</keyword>
<proteinExistence type="predicted"/>
<dbReference type="AlphaFoldDB" id="A0A2R5GSN4"/>
<protein>
    <submittedName>
        <fullName evidence="3">Cycloeucalenol cycloisomerase</fullName>
    </submittedName>
</protein>
<evidence type="ECO:0000256" key="1">
    <source>
        <dbReference type="SAM" id="MobiDB-lite"/>
    </source>
</evidence>
<dbReference type="PANTHER" id="PTHR35136:SF1">
    <property type="entry name" value="CYCLOEUCALENOL CYCLOISOMERASE"/>
    <property type="match status" value="1"/>
</dbReference>
<feature type="transmembrane region" description="Helical" evidence="2">
    <location>
        <begin position="203"/>
        <end position="220"/>
    </location>
</feature>
<comment type="caution">
    <text evidence="3">The sequence shown here is derived from an EMBL/GenBank/DDBJ whole genome shotgun (WGS) entry which is preliminary data.</text>
</comment>
<keyword evidence="2" id="KW-1133">Transmembrane helix</keyword>
<feature type="transmembrane region" description="Helical" evidence="2">
    <location>
        <begin position="173"/>
        <end position="191"/>
    </location>
</feature>
<dbReference type="EMBL" id="BEYU01000172">
    <property type="protein sequence ID" value="GBG33886.1"/>
    <property type="molecule type" value="Genomic_DNA"/>
</dbReference>
<feature type="transmembrane region" description="Helical" evidence="2">
    <location>
        <begin position="85"/>
        <end position="102"/>
    </location>
</feature>
<dbReference type="Proteomes" id="UP000241890">
    <property type="component" value="Unassembled WGS sequence"/>
</dbReference>
<feature type="transmembrane region" description="Helical" evidence="2">
    <location>
        <begin position="56"/>
        <end position="79"/>
    </location>
</feature>
<dbReference type="InterPro" id="IPR020532">
    <property type="entry name" value="Cycloeucalenol_cycloisomerase"/>
</dbReference>
<keyword evidence="3" id="KW-0413">Isomerase</keyword>
<dbReference type="InParanoid" id="A0A2R5GSN4"/>
<evidence type="ECO:0000313" key="4">
    <source>
        <dbReference type="Proteomes" id="UP000241890"/>
    </source>
</evidence>
<sequence length="307" mass="34704">MTVRQRKGAASAAKADGNAASSSSSGSVDASKLGTKDAEWRLFSENPEKAWTEKFYLAYSPVWAALFGAWCFSGVHLLVGDLGNILATLVIAAPNILVPLLYCPTNKPWYQTYWFKFSVWVAIFTFEASYFFTEYFFDVLGMKYAFNHLSWNFDSIHVGKGVQVVPVMMYMHGWYFFITYHACSVVFIRMFRTAPVVRDSAIAQAFAVFASSLLFAWGEIKATTMEAIDDLFAYKDMDWALTWGALCYSCYFVPSFPMVYGLDESTDSSKHWSLRRTVESAFAAAMVAFTLLDLVTQFVVTDWQDRV</sequence>
<reference evidence="3 4" key="1">
    <citation type="submission" date="2017-12" db="EMBL/GenBank/DDBJ databases">
        <title>Sequencing, de novo assembly and annotation of complete genome of a new Thraustochytrid species, strain FCC1311.</title>
        <authorList>
            <person name="Sedici K."/>
            <person name="Godart F."/>
            <person name="Aiese Cigliano R."/>
            <person name="Sanseverino W."/>
            <person name="Barakat M."/>
            <person name="Ortet P."/>
            <person name="Marechal E."/>
            <person name="Cagnac O."/>
            <person name="Amato A."/>
        </authorList>
    </citation>
    <scope>NUCLEOTIDE SEQUENCE [LARGE SCALE GENOMIC DNA]</scope>
</reference>
<name>A0A2R5GSN4_9STRA</name>
<accession>A0A2R5GSN4</accession>
<feature type="region of interest" description="Disordered" evidence="1">
    <location>
        <begin position="1"/>
        <end position="31"/>
    </location>
</feature>
<evidence type="ECO:0000313" key="3">
    <source>
        <dbReference type="EMBL" id="GBG33886.1"/>
    </source>
</evidence>
<feature type="compositionally biased region" description="Low complexity" evidence="1">
    <location>
        <begin position="8"/>
        <end position="31"/>
    </location>
</feature>
<gene>
    <name evidence="3" type="ORF">FCC1311_101092</name>
</gene>
<evidence type="ECO:0000256" key="2">
    <source>
        <dbReference type="SAM" id="Phobius"/>
    </source>
</evidence>
<dbReference type="PANTHER" id="PTHR35136">
    <property type="entry name" value="CYCLOEUCALENOL CYCLOISOMERASE"/>
    <property type="match status" value="1"/>
</dbReference>
<feature type="transmembrane region" description="Helical" evidence="2">
    <location>
        <begin position="114"/>
        <end position="132"/>
    </location>
</feature>
<dbReference type="OrthoDB" id="2111841at2759"/>
<keyword evidence="2" id="KW-0812">Transmembrane</keyword>
<feature type="transmembrane region" description="Helical" evidence="2">
    <location>
        <begin position="281"/>
        <end position="300"/>
    </location>
</feature>
<dbReference type="GO" id="GO:0047793">
    <property type="term" value="F:cycloeucalenol cycloisomerase activity"/>
    <property type="evidence" value="ECO:0007669"/>
    <property type="project" value="InterPro"/>
</dbReference>
<keyword evidence="4" id="KW-1185">Reference proteome</keyword>
<organism evidence="3 4">
    <name type="scientific">Hondaea fermentalgiana</name>
    <dbReference type="NCBI Taxonomy" id="2315210"/>
    <lineage>
        <taxon>Eukaryota</taxon>
        <taxon>Sar</taxon>
        <taxon>Stramenopiles</taxon>
        <taxon>Bigyra</taxon>
        <taxon>Labyrinthulomycetes</taxon>
        <taxon>Thraustochytrida</taxon>
        <taxon>Thraustochytriidae</taxon>
        <taxon>Hondaea</taxon>
    </lineage>
</organism>